<dbReference type="InterPro" id="IPR029044">
    <property type="entry name" value="Nucleotide-diphossugar_trans"/>
</dbReference>
<dbReference type="EMBL" id="PCTR01000140">
    <property type="protein sequence ID" value="PIP85325.1"/>
    <property type="molecule type" value="Genomic_DNA"/>
</dbReference>
<feature type="domain" description="Glycosyltransferase 2-like" evidence="2">
    <location>
        <begin position="36"/>
        <end position="140"/>
    </location>
</feature>
<dbReference type="GO" id="GO:0016740">
    <property type="term" value="F:transferase activity"/>
    <property type="evidence" value="ECO:0007669"/>
    <property type="project" value="UniProtKB-KW"/>
</dbReference>
<keyword evidence="1" id="KW-0812">Transmembrane</keyword>
<feature type="transmembrane region" description="Helical" evidence="1">
    <location>
        <begin position="269"/>
        <end position="293"/>
    </location>
</feature>
<keyword evidence="3" id="KW-0808">Transferase</keyword>
<organism evidence="3 4">
    <name type="scientific">Candidatus Collierbacteria bacterium CG22_combo_CG10-13_8_21_14_all_43_12</name>
    <dbReference type="NCBI Taxonomy" id="1974537"/>
    <lineage>
        <taxon>Bacteria</taxon>
        <taxon>Candidatus Collieribacteriota</taxon>
    </lineage>
</organism>
<feature type="transmembrane region" description="Helical" evidence="1">
    <location>
        <begin position="352"/>
        <end position="372"/>
    </location>
</feature>
<reference evidence="3 4" key="1">
    <citation type="submission" date="2017-09" db="EMBL/GenBank/DDBJ databases">
        <title>Depth-based differentiation of microbial function through sediment-hosted aquifers and enrichment of novel symbionts in the deep terrestrial subsurface.</title>
        <authorList>
            <person name="Probst A.J."/>
            <person name="Ladd B."/>
            <person name="Jarett J.K."/>
            <person name="Geller-Mcgrath D.E."/>
            <person name="Sieber C.M."/>
            <person name="Emerson J.B."/>
            <person name="Anantharaman K."/>
            <person name="Thomas B.C."/>
            <person name="Malmstrom R."/>
            <person name="Stieglmeier M."/>
            <person name="Klingl A."/>
            <person name="Woyke T."/>
            <person name="Ryan C.M."/>
            <person name="Banfield J.F."/>
        </authorList>
    </citation>
    <scope>NUCLEOTIDE SEQUENCE [LARGE SCALE GENOMIC DNA]</scope>
    <source>
        <strain evidence="3">CG22_combo_CG10-13_8_21_14_all_43_12</strain>
    </source>
</reference>
<keyword evidence="1" id="KW-0472">Membrane</keyword>
<gene>
    <name evidence="3" type="ORF">COW83_04875</name>
</gene>
<dbReference type="PANTHER" id="PTHR43685">
    <property type="entry name" value="GLYCOSYLTRANSFERASE"/>
    <property type="match status" value="1"/>
</dbReference>
<dbReference type="InterPro" id="IPR050834">
    <property type="entry name" value="Glycosyltransf_2"/>
</dbReference>
<sequence>MMVARTTGNQIPISNSAITKSNQLLLTVNRKFPLVSVIVVDYKKNNPYLIECLEAIERQTYKNFEIILICDYRVDLNYPKLRQKSYGHYVGPAEKRDTGAKMAKGEILAFIDDDAYPSKNWMASLVPHFQKAKIAGVGGPGVTPPSISWQEEASGWASASPVGAGPYTYRFLPGKKQYVDDYPSMNLAVRKKDFMEAGGYDSNFWPGEDTKLCLDLTHKLNKKIIYEPKAVVYHHRRPILLSHLKQNGNYGLHRGFFARILPATSLRPIYFLPSAILIGFIYLILSTIFLFMARDPSPSLRGGMTDVAISIHQIRTFGIYSFAAYFFVLFLNSLWVYIVIARSEATRQSHSTNAIFQSLFSIPVIFITHLWYGARFLQGFLFTKKLVR</sequence>
<dbReference type="Gene3D" id="3.90.550.10">
    <property type="entry name" value="Spore Coat Polysaccharide Biosynthesis Protein SpsA, Chain A"/>
    <property type="match status" value="1"/>
</dbReference>
<dbReference type="SUPFAM" id="SSF53448">
    <property type="entry name" value="Nucleotide-diphospho-sugar transferases"/>
    <property type="match status" value="1"/>
</dbReference>
<dbReference type="InterPro" id="IPR001173">
    <property type="entry name" value="Glyco_trans_2-like"/>
</dbReference>
<evidence type="ECO:0000313" key="4">
    <source>
        <dbReference type="Proteomes" id="UP000231136"/>
    </source>
</evidence>
<dbReference type="Proteomes" id="UP000231136">
    <property type="component" value="Unassembled WGS sequence"/>
</dbReference>
<dbReference type="Pfam" id="PF00535">
    <property type="entry name" value="Glycos_transf_2"/>
    <property type="match status" value="1"/>
</dbReference>
<feature type="transmembrane region" description="Helical" evidence="1">
    <location>
        <begin position="317"/>
        <end position="340"/>
    </location>
</feature>
<evidence type="ECO:0000313" key="3">
    <source>
        <dbReference type="EMBL" id="PIP85325.1"/>
    </source>
</evidence>
<dbReference type="PANTHER" id="PTHR43685:SF3">
    <property type="entry name" value="SLR2126 PROTEIN"/>
    <property type="match status" value="1"/>
</dbReference>
<accession>A0A2H0DT35</accession>
<evidence type="ECO:0000256" key="1">
    <source>
        <dbReference type="SAM" id="Phobius"/>
    </source>
</evidence>
<protein>
    <submittedName>
        <fullName evidence="3">Glycosyl transferase</fullName>
    </submittedName>
</protein>
<name>A0A2H0DT35_9BACT</name>
<evidence type="ECO:0000259" key="2">
    <source>
        <dbReference type="Pfam" id="PF00535"/>
    </source>
</evidence>
<dbReference type="AlphaFoldDB" id="A0A2H0DT35"/>
<comment type="caution">
    <text evidence="3">The sequence shown here is derived from an EMBL/GenBank/DDBJ whole genome shotgun (WGS) entry which is preliminary data.</text>
</comment>
<keyword evidence="1" id="KW-1133">Transmembrane helix</keyword>
<proteinExistence type="predicted"/>